<feature type="domain" description="Peptidase M16 C-terminal" evidence="1">
    <location>
        <begin position="184"/>
        <end position="358"/>
    </location>
</feature>
<comment type="caution">
    <text evidence="2">The sequence shown here is derived from an EMBL/GenBank/DDBJ whole genome shotgun (WGS) entry which is preliminary data.</text>
</comment>
<evidence type="ECO:0000313" key="3">
    <source>
        <dbReference type="Proteomes" id="UP001225646"/>
    </source>
</evidence>
<dbReference type="InterPro" id="IPR007863">
    <property type="entry name" value="Peptidase_M16_C"/>
</dbReference>
<dbReference type="InterPro" id="IPR011249">
    <property type="entry name" value="Metalloenz_LuxS/M16"/>
</dbReference>
<dbReference type="InterPro" id="IPR050361">
    <property type="entry name" value="MPP/UQCRC_Complex"/>
</dbReference>
<evidence type="ECO:0000313" key="2">
    <source>
        <dbReference type="EMBL" id="MDQ0161796.1"/>
    </source>
</evidence>
<dbReference type="PANTHER" id="PTHR11851:SF186">
    <property type="entry name" value="INACTIVE METALLOPROTEASE YMFF-RELATED"/>
    <property type="match status" value="1"/>
</dbReference>
<dbReference type="RefSeq" id="WP_419151379.1">
    <property type="nucleotide sequence ID" value="NZ_JAUSTR010000001.1"/>
</dbReference>
<accession>A0ABT9VLE6</accession>
<reference evidence="2 3" key="1">
    <citation type="submission" date="2023-07" db="EMBL/GenBank/DDBJ databases">
        <title>Genomic Encyclopedia of Type Strains, Phase IV (KMG-IV): sequencing the most valuable type-strain genomes for metagenomic binning, comparative biology and taxonomic classification.</title>
        <authorList>
            <person name="Goeker M."/>
        </authorList>
    </citation>
    <scope>NUCLEOTIDE SEQUENCE [LARGE SCALE GENOMIC DNA]</scope>
    <source>
        <strain evidence="2 3">DSM 19092</strain>
    </source>
</reference>
<proteinExistence type="predicted"/>
<dbReference type="PANTHER" id="PTHR11851">
    <property type="entry name" value="METALLOPROTEASE"/>
    <property type="match status" value="1"/>
</dbReference>
<dbReference type="Gene3D" id="3.30.830.10">
    <property type="entry name" value="Metalloenzyme, LuxS/M16 peptidase-like"/>
    <property type="match status" value="2"/>
</dbReference>
<dbReference type="SUPFAM" id="SSF63411">
    <property type="entry name" value="LuxS/MPP-like metallohydrolase"/>
    <property type="match status" value="2"/>
</dbReference>
<sequence>MAYIEEKKAELNGLTLHTVQTKKFKTNTLILKLKAPLTEEDVTHRAILPYVLQRGTESFPTSSQLRKYLDDLYGAFLHVELSKKGEHHIISIRLEIPNEKFLHDQMPLLEKGIKLLAEILLKPHMEKGKFVQDIVEQEKRTLKQRIQAVFDDKMRYANLRLVQEMCQNEPYRLHVNGELEDIPSISAKSLTDYYQKVLRQDDIDLYIVGDVSHTTIQQYVNKHFTQLVERKGYEEVITKQFSRQDVKEVIEEQDVKQGKLNIGYRTNTFYQDDDYYVLQVFNGIFGGFSHSKLFINVREKESLAYYAASRVESHKGILFVMSGIEVSNYEKTLSIIQEQMEAMRNGEFTEKELGQTKAIIQNQLLETIDTAYGMVEVLYNNVLAKKERTIEEWIKGIHEVTKKDVVAFANKMKLDTIYFLKGYGGNRER</sequence>
<dbReference type="Proteomes" id="UP001225646">
    <property type="component" value="Unassembled WGS sequence"/>
</dbReference>
<evidence type="ECO:0000259" key="1">
    <source>
        <dbReference type="Pfam" id="PF05193"/>
    </source>
</evidence>
<keyword evidence="3" id="KW-1185">Reference proteome</keyword>
<protein>
    <submittedName>
        <fullName evidence="2">Zn-dependent peptidase</fullName>
    </submittedName>
</protein>
<dbReference type="EMBL" id="JAUSTR010000001">
    <property type="protein sequence ID" value="MDQ0161796.1"/>
    <property type="molecule type" value="Genomic_DNA"/>
</dbReference>
<dbReference type="Pfam" id="PF05193">
    <property type="entry name" value="Peptidase_M16_C"/>
    <property type="match status" value="1"/>
</dbReference>
<dbReference type="NCBIfam" id="NF047422">
    <property type="entry name" value="YfmF_fam"/>
    <property type="match status" value="1"/>
</dbReference>
<name>A0ABT9VLE6_9BACI</name>
<gene>
    <name evidence="2" type="ORF">J2S06_000866</name>
</gene>
<organism evidence="2 3">
    <name type="scientific">Aeribacillus alveayuensis</name>
    <dbReference type="NCBI Taxonomy" id="279215"/>
    <lineage>
        <taxon>Bacteria</taxon>
        <taxon>Bacillati</taxon>
        <taxon>Bacillota</taxon>
        <taxon>Bacilli</taxon>
        <taxon>Bacillales</taxon>
        <taxon>Bacillaceae</taxon>
        <taxon>Aeribacillus</taxon>
    </lineage>
</organism>